<protein>
    <recommendedName>
        <fullName evidence="4">Aminoglycoside N(3)-acetyltransferase</fullName>
        <ecNumber evidence="4">2.3.1.-</ecNumber>
    </recommendedName>
</protein>
<comment type="similarity">
    <text evidence="1 4">Belongs to the antibiotic N-acetyltransferase family.</text>
</comment>
<organism evidence="6 7">
    <name type="scientific">Microlunatus parietis</name>
    <dbReference type="NCBI Taxonomy" id="682979"/>
    <lineage>
        <taxon>Bacteria</taxon>
        <taxon>Bacillati</taxon>
        <taxon>Actinomycetota</taxon>
        <taxon>Actinomycetes</taxon>
        <taxon>Propionibacteriales</taxon>
        <taxon>Propionibacteriaceae</taxon>
        <taxon>Microlunatus</taxon>
    </lineage>
</organism>
<dbReference type="Proteomes" id="UP000569914">
    <property type="component" value="Unassembled WGS sequence"/>
</dbReference>
<evidence type="ECO:0000256" key="2">
    <source>
        <dbReference type="ARBA" id="ARBA00022679"/>
    </source>
</evidence>
<evidence type="ECO:0000313" key="6">
    <source>
        <dbReference type="EMBL" id="NYE70053.1"/>
    </source>
</evidence>
<dbReference type="GO" id="GO:0046353">
    <property type="term" value="F:aminoglycoside 3-N-acetyltransferase activity"/>
    <property type="evidence" value="ECO:0007669"/>
    <property type="project" value="UniProtKB-EC"/>
</dbReference>
<evidence type="ECO:0000256" key="5">
    <source>
        <dbReference type="SAM" id="MobiDB-lite"/>
    </source>
</evidence>
<evidence type="ECO:0000313" key="7">
    <source>
        <dbReference type="Proteomes" id="UP000569914"/>
    </source>
</evidence>
<accession>A0A7Y9I4E1</accession>
<evidence type="ECO:0000256" key="4">
    <source>
        <dbReference type="RuleBase" id="RU365031"/>
    </source>
</evidence>
<proteinExistence type="inferred from homology"/>
<dbReference type="EMBL" id="JACCBU010000001">
    <property type="protein sequence ID" value="NYE70053.1"/>
    <property type="molecule type" value="Genomic_DNA"/>
</dbReference>
<keyword evidence="2 4" id="KW-0808">Transferase</keyword>
<name>A0A7Y9I4E1_9ACTN</name>
<reference evidence="6 7" key="1">
    <citation type="submission" date="2020-07" db="EMBL/GenBank/DDBJ databases">
        <title>Sequencing the genomes of 1000 actinobacteria strains.</title>
        <authorList>
            <person name="Klenk H.-P."/>
        </authorList>
    </citation>
    <scope>NUCLEOTIDE SEQUENCE [LARGE SCALE GENOMIC DNA]</scope>
    <source>
        <strain evidence="6 7">DSM 22083</strain>
    </source>
</reference>
<evidence type="ECO:0000256" key="3">
    <source>
        <dbReference type="ARBA" id="ARBA00023315"/>
    </source>
</evidence>
<keyword evidence="3 4" id="KW-0012">Acyltransferase</keyword>
<sequence length="258" mass="27373">MNESSVADLTAQLLDLGVRPGRVLLVHTSFRAVRPVQDGPAGLIAALRSALGPSGTLVMPSWTGDDDEPFDPASTPADPDLGVVAETFRRQPGVLRSDHPMAFAAAGPAAESITADPLPLPPHIPASPVGRVHDLDGQVLLLGVDHTANTTLHLAELIADVPYGLPKSCTVLEDGRPVRVPYLENDHCCQRFALAGDWLADKINIGTVGQARATLVRSRDIVDAVVPRLREDPLLFLHAPDDHCAECDAARASAARRS</sequence>
<dbReference type="AlphaFoldDB" id="A0A7Y9I4E1"/>
<dbReference type="InterPro" id="IPR003679">
    <property type="entry name" value="Amioglycoside_AcTrfase"/>
</dbReference>
<dbReference type="PANTHER" id="PTHR11104">
    <property type="entry name" value="AMINOGLYCOSIDE N3-ACETYLTRANSFERASE"/>
    <property type="match status" value="1"/>
</dbReference>
<dbReference type="EC" id="2.3.1.-" evidence="4"/>
<keyword evidence="7" id="KW-1185">Reference proteome</keyword>
<comment type="catalytic activity">
    <reaction evidence="4">
        <text>a 2-deoxystreptamine antibiotic + acetyl-CoA = an N(3)-acetyl-2-deoxystreptamine antibiotic + CoA + H(+)</text>
        <dbReference type="Rhea" id="RHEA:12665"/>
        <dbReference type="ChEBI" id="CHEBI:15378"/>
        <dbReference type="ChEBI" id="CHEBI:57287"/>
        <dbReference type="ChEBI" id="CHEBI:57288"/>
        <dbReference type="ChEBI" id="CHEBI:57921"/>
        <dbReference type="ChEBI" id="CHEBI:77452"/>
        <dbReference type="EC" id="2.3.1.81"/>
    </reaction>
</comment>
<dbReference type="SUPFAM" id="SSF110710">
    <property type="entry name" value="TTHA0583/YokD-like"/>
    <property type="match status" value="1"/>
</dbReference>
<dbReference type="InterPro" id="IPR028345">
    <property type="entry name" value="Antibiotic_NAT-like"/>
</dbReference>
<dbReference type="GO" id="GO:0046677">
    <property type="term" value="P:response to antibiotic"/>
    <property type="evidence" value="ECO:0007669"/>
    <property type="project" value="UniProtKB-KW"/>
</dbReference>
<comment type="caution">
    <text evidence="6">The sequence shown here is derived from an EMBL/GenBank/DDBJ whole genome shotgun (WGS) entry which is preliminary data.</text>
</comment>
<keyword evidence="4" id="KW-0046">Antibiotic resistance</keyword>
<gene>
    <name evidence="6" type="ORF">BKA15_001382</name>
</gene>
<feature type="region of interest" description="Disordered" evidence="5">
    <location>
        <begin position="61"/>
        <end position="80"/>
    </location>
</feature>
<dbReference type="Pfam" id="PF02522">
    <property type="entry name" value="Antibiotic_NAT"/>
    <property type="match status" value="1"/>
</dbReference>
<dbReference type="PANTHER" id="PTHR11104:SF0">
    <property type="entry name" value="SPBETA PROPHAGE-DERIVED AMINOGLYCOSIDE N(3')-ACETYLTRANSFERASE-LIKE PROTEIN YOKD"/>
    <property type="match status" value="1"/>
</dbReference>
<evidence type="ECO:0000256" key="1">
    <source>
        <dbReference type="ARBA" id="ARBA00006383"/>
    </source>
</evidence>
<dbReference type="RefSeq" id="WP_179749246.1">
    <property type="nucleotide sequence ID" value="NZ_JACCBU010000001.1"/>
</dbReference>